<keyword evidence="6" id="KW-1185">Reference proteome</keyword>
<evidence type="ECO:0000256" key="1">
    <source>
        <dbReference type="SAM" id="Phobius"/>
    </source>
</evidence>
<feature type="transmembrane region" description="Helical" evidence="1">
    <location>
        <begin position="67"/>
        <end position="87"/>
    </location>
</feature>
<feature type="transmembrane region" description="Helical" evidence="1">
    <location>
        <begin position="258"/>
        <end position="276"/>
    </location>
</feature>
<feature type="transmembrane region" description="Helical" evidence="1">
    <location>
        <begin position="218"/>
        <end position="251"/>
    </location>
</feature>
<name>A0AAW5VDV1_9LEPT</name>
<keyword evidence="1" id="KW-0812">Transmembrane</keyword>
<dbReference type="EMBL" id="JAMQPM010000004">
    <property type="protein sequence ID" value="MCW7526936.1"/>
    <property type="molecule type" value="Genomic_DNA"/>
</dbReference>
<proteinExistence type="predicted"/>
<feature type="transmembrane region" description="Helical" evidence="1">
    <location>
        <begin position="137"/>
        <end position="154"/>
    </location>
</feature>
<sequence length="311" mass="36498">MKTPWYIEILSFLGSLLAGGFFLLCLVVLGLLNNKDLNLFLGLVVMILVSVFSFLQTRRKKESFGPILFSFLNQGFCLFLFGFHETYKPEETSFLWLILCFQLIFFFFVSNPIQRFLSPILFFLFFGFLLLEYNLLYFLPFLTAICLSLLFCFSFPRNAPEPYHHLPYSLSISLLILVNFSFFPELKEIPWKRESQSIIFLLGGSYLLYKELLPKISIFSFLLFLVFFTFIFLPTVQTPGIIASFFIILLGFARGDSFLFYLAWISFFLFYFGYYYDLETNLLDKAKMMIGSSLLFFAAYLFLRFSPVREK</sequence>
<evidence type="ECO:0000313" key="6">
    <source>
        <dbReference type="Proteomes" id="UP001208912"/>
    </source>
</evidence>
<gene>
    <name evidence="3" type="ORF">ND861_11315</name>
    <name evidence="4" type="ORF">ND862_10650</name>
</gene>
<organism evidence="4 5">
    <name type="scientific">Leptospira soteropolitanensis</name>
    <dbReference type="NCBI Taxonomy" id="2950025"/>
    <lineage>
        <taxon>Bacteria</taxon>
        <taxon>Pseudomonadati</taxon>
        <taxon>Spirochaetota</taxon>
        <taxon>Spirochaetia</taxon>
        <taxon>Leptospirales</taxon>
        <taxon>Leptospiraceae</taxon>
        <taxon>Leptospira</taxon>
    </lineage>
</organism>
<keyword evidence="1" id="KW-0472">Membrane</keyword>
<protein>
    <submittedName>
        <fullName evidence="4">DUF4401 domain-containing protein</fullName>
    </submittedName>
</protein>
<dbReference type="RefSeq" id="WP_265352135.1">
    <property type="nucleotide sequence ID" value="NZ_JAMQPL010000004.1"/>
</dbReference>
<feature type="transmembrane region" description="Helical" evidence="1">
    <location>
        <begin position="37"/>
        <end position="55"/>
    </location>
</feature>
<dbReference type="Pfam" id="PF14351">
    <property type="entry name" value="DUF4401"/>
    <property type="match status" value="1"/>
</dbReference>
<dbReference type="Proteomes" id="UP001208912">
    <property type="component" value="Unassembled WGS sequence"/>
</dbReference>
<reference evidence="4 6" key="1">
    <citation type="submission" date="2022-06" db="EMBL/GenBank/DDBJ databases">
        <title>Leptospira isolates from biofilms formed at urban environments.</title>
        <authorList>
            <person name="Ribeiro P.S."/>
            <person name="Sousa T."/>
            <person name="Carvalho N."/>
            <person name="Aburjaile F."/>
            <person name="Neves F."/>
            <person name="Oliveira D."/>
            <person name="Blanco L."/>
            <person name="Lima J."/>
            <person name="Costa F."/>
            <person name="Brenig B."/>
            <person name="Soares S."/>
            <person name="Ramos R."/>
            <person name="Goes-Neto A."/>
            <person name="Matiuzzi M."/>
            <person name="Azevedo V."/>
            <person name="Ristow P."/>
        </authorList>
    </citation>
    <scope>NUCLEOTIDE SEQUENCE</scope>
    <source>
        <strain evidence="3 6">VSF19</strain>
        <strain evidence="4">VSF20</strain>
    </source>
</reference>
<evidence type="ECO:0000259" key="2">
    <source>
        <dbReference type="Pfam" id="PF14351"/>
    </source>
</evidence>
<keyword evidence="1" id="KW-1133">Transmembrane helix</keyword>
<feature type="transmembrane region" description="Helical" evidence="1">
    <location>
        <begin position="288"/>
        <end position="305"/>
    </location>
</feature>
<accession>A0AAW5VDV1</accession>
<feature type="transmembrane region" description="Helical" evidence="1">
    <location>
        <begin position="12"/>
        <end position="31"/>
    </location>
</feature>
<dbReference type="EMBL" id="JAMQPL010000004">
    <property type="protein sequence ID" value="MCW7530675.1"/>
    <property type="molecule type" value="Genomic_DNA"/>
</dbReference>
<feature type="domain" description="DUF4401" evidence="2">
    <location>
        <begin position="4"/>
        <end position="303"/>
    </location>
</feature>
<dbReference type="AlphaFoldDB" id="A0AAW5VDV1"/>
<feature type="transmembrane region" description="Helical" evidence="1">
    <location>
        <begin position="166"/>
        <end position="183"/>
    </location>
</feature>
<evidence type="ECO:0000313" key="4">
    <source>
        <dbReference type="EMBL" id="MCW7530675.1"/>
    </source>
</evidence>
<dbReference type="InterPro" id="IPR025513">
    <property type="entry name" value="DUF4401"/>
</dbReference>
<feature type="transmembrane region" description="Helical" evidence="1">
    <location>
        <begin position="93"/>
        <end position="109"/>
    </location>
</feature>
<evidence type="ECO:0000313" key="3">
    <source>
        <dbReference type="EMBL" id="MCW7526936.1"/>
    </source>
</evidence>
<dbReference type="Proteomes" id="UP001208540">
    <property type="component" value="Unassembled WGS sequence"/>
</dbReference>
<comment type="caution">
    <text evidence="4">The sequence shown here is derived from an EMBL/GenBank/DDBJ whole genome shotgun (WGS) entry which is preliminary data.</text>
</comment>
<evidence type="ECO:0000313" key="5">
    <source>
        <dbReference type="Proteomes" id="UP001208540"/>
    </source>
</evidence>